<dbReference type="Gene3D" id="3.55.50.30">
    <property type="match status" value="1"/>
</dbReference>
<dbReference type="RefSeq" id="WP_094541086.1">
    <property type="nucleotide sequence ID" value="NZ_JBHEER010000018.1"/>
</dbReference>
<dbReference type="InterPro" id="IPR006860">
    <property type="entry name" value="FecR"/>
</dbReference>
<reference evidence="4 5" key="1">
    <citation type="submission" date="2017-07" db="EMBL/GenBank/DDBJ databases">
        <title>Phylogenetic study on the rhizospheric bacterium Ochrobactrum sp. A44.</title>
        <authorList>
            <person name="Krzyzanowska D.M."/>
            <person name="Ossowicki A."/>
            <person name="Rajewska M."/>
            <person name="Maciag T."/>
            <person name="Kaczynski Z."/>
            <person name="Czerwicka M."/>
            <person name="Jafra S."/>
        </authorList>
    </citation>
    <scope>NUCLEOTIDE SEQUENCE [LARGE SCALE GENOMIC DNA]</scope>
    <source>
        <strain evidence="4 5">OgA9a</strain>
    </source>
</reference>
<accession>A0A256F6I8</accession>
<feature type="transmembrane region" description="Helical" evidence="1">
    <location>
        <begin position="86"/>
        <end position="106"/>
    </location>
</feature>
<name>A0A256F6I8_9HYPH</name>
<feature type="domain" description="FecR N-terminal" evidence="3">
    <location>
        <begin position="18"/>
        <end position="60"/>
    </location>
</feature>
<dbReference type="PIRSF" id="PIRSF018266">
    <property type="entry name" value="FecR"/>
    <property type="match status" value="1"/>
</dbReference>
<evidence type="ECO:0000259" key="2">
    <source>
        <dbReference type="Pfam" id="PF04773"/>
    </source>
</evidence>
<dbReference type="InterPro" id="IPR012373">
    <property type="entry name" value="Ferrdict_sens_TM"/>
</dbReference>
<dbReference type="InterPro" id="IPR032623">
    <property type="entry name" value="FecR_N"/>
</dbReference>
<dbReference type="EMBL" id="NNRL01000163">
    <property type="protein sequence ID" value="OYR10316.1"/>
    <property type="molecule type" value="Genomic_DNA"/>
</dbReference>
<comment type="caution">
    <text evidence="4">The sequence shown here is derived from an EMBL/GenBank/DDBJ whole genome shotgun (WGS) entry which is preliminary data.</text>
</comment>
<keyword evidence="1" id="KW-0472">Membrane</keyword>
<dbReference type="AlphaFoldDB" id="A0A256F6I8"/>
<dbReference type="PANTHER" id="PTHR30273:SF2">
    <property type="entry name" value="PROTEIN FECR"/>
    <property type="match status" value="1"/>
</dbReference>
<protein>
    <submittedName>
        <fullName evidence="4">FecR family protein</fullName>
    </submittedName>
</protein>
<dbReference type="OrthoDB" id="9798846at2"/>
<dbReference type="Pfam" id="PF04773">
    <property type="entry name" value="FecR"/>
    <property type="match status" value="1"/>
</dbReference>
<proteinExistence type="predicted"/>
<keyword evidence="5" id="KW-1185">Reference proteome</keyword>
<keyword evidence="1" id="KW-0812">Transmembrane</keyword>
<dbReference type="Gene3D" id="2.60.120.1440">
    <property type="match status" value="1"/>
</dbReference>
<evidence type="ECO:0000313" key="4">
    <source>
        <dbReference type="EMBL" id="OYR10316.1"/>
    </source>
</evidence>
<dbReference type="Pfam" id="PF16220">
    <property type="entry name" value="DUF4880"/>
    <property type="match status" value="1"/>
</dbReference>
<organism evidence="4 5">
    <name type="scientific">Brucella grignonensis</name>
    <dbReference type="NCBI Taxonomy" id="94627"/>
    <lineage>
        <taxon>Bacteria</taxon>
        <taxon>Pseudomonadati</taxon>
        <taxon>Pseudomonadota</taxon>
        <taxon>Alphaproteobacteria</taxon>
        <taxon>Hyphomicrobiales</taxon>
        <taxon>Brucellaceae</taxon>
        <taxon>Brucella/Ochrobactrum group</taxon>
        <taxon>Brucella</taxon>
    </lineage>
</organism>
<dbReference type="PANTHER" id="PTHR30273">
    <property type="entry name" value="PERIPLASMIC SIGNAL SENSOR AND SIGMA FACTOR ACTIVATOR FECR-RELATED"/>
    <property type="match status" value="1"/>
</dbReference>
<dbReference type="GO" id="GO:0016989">
    <property type="term" value="F:sigma factor antagonist activity"/>
    <property type="evidence" value="ECO:0007669"/>
    <property type="project" value="TreeGrafter"/>
</dbReference>
<keyword evidence="1" id="KW-1133">Transmembrane helix</keyword>
<feature type="domain" description="FecR protein" evidence="2">
    <location>
        <begin position="120"/>
        <end position="206"/>
    </location>
</feature>
<evidence type="ECO:0000313" key="5">
    <source>
        <dbReference type="Proteomes" id="UP000216478"/>
    </source>
</evidence>
<evidence type="ECO:0000259" key="3">
    <source>
        <dbReference type="Pfam" id="PF16220"/>
    </source>
</evidence>
<dbReference type="Proteomes" id="UP000216478">
    <property type="component" value="Unassembled WGS sequence"/>
</dbReference>
<evidence type="ECO:0000256" key="1">
    <source>
        <dbReference type="SAM" id="Phobius"/>
    </source>
</evidence>
<sequence>MRRATVKRQDKTERLIQEQAVDWLMRLQASPKDPTVVEACALWRTSDARHELAFTKAARVFSDTRFLLLQDADFARTAARKPRYPVSVALSSMLLFGALAGGFITFDGPMWLRADAMSASSEMPVIKLEDGSTVQLNAGSAIAFDITDGERRVQLLRGEAYFTVAPDPQRPFTVRAANGEVTALGTQFDVKLKDGGADVVVTEHAVQVQTSTTSSTQNPLDTLQLEQGHSVFYDNKNGIGQIAMIDPELTASWRRGRLVFENQPLEHVVEDIARHLPGRVMIASRDLAERRITGTFDLSAPSTALDDFIKVFDLKAMRVGSLLTVLHN</sequence>
<gene>
    <name evidence="4" type="ORF">CEV33_1776</name>
</gene>